<dbReference type="eggNOG" id="ENOG502SI57">
    <property type="taxonomic scope" value="Eukaryota"/>
</dbReference>
<feature type="signal peptide" evidence="1">
    <location>
        <begin position="1"/>
        <end position="24"/>
    </location>
</feature>
<dbReference type="InParanoid" id="G5EG70"/>
<evidence type="ECO:0000313" key="2">
    <source>
        <dbReference type="EMBL" id="CAA92458.2"/>
    </source>
</evidence>
<dbReference type="Pfam" id="PF04870">
    <property type="entry name" value="Moulting_cycle"/>
    <property type="match status" value="1"/>
</dbReference>
<dbReference type="WormBase" id="C53B4.8">
    <property type="protein sequence ID" value="CE43562"/>
    <property type="gene ID" value="WBGene00008277"/>
    <property type="gene designation" value="mltn-12"/>
</dbReference>
<dbReference type="OrthoDB" id="5917548at2759"/>
<dbReference type="EMBL" id="BX284604">
    <property type="protein sequence ID" value="CAA92458.2"/>
    <property type="molecule type" value="Genomic_DNA"/>
</dbReference>
<gene>
    <name evidence="2 4" type="primary">mltn-12</name>
    <name evidence="4" type="ORF">C53B4.8</name>
    <name evidence="2" type="ORF">CELE_C53B4.8</name>
</gene>
<feature type="chain" id="PRO_5003476081" evidence="1">
    <location>
        <begin position="25"/>
        <end position="704"/>
    </location>
</feature>
<dbReference type="Proteomes" id="UP000001940">
    <property type="component" value="Chromosome IV"/>
</dbReference>
<dbReference type="OMA" id="QLHYGWY"/>
<organism evidence="2 3">
    <name type="scientific">Caenorhabditis elegans</name>
    <dbReference type="NCBI Taxonomy" id="6239"/>
    <lineage>
        <taxon>Eukaryota</taxon>
        <taxon>Metazoa</taxon>
        <taxon>Ecdysozoa</taxon>
        <taxon>Nematoda</taxon>
        <taxon>Chromadorea</taxon>
        <taxon>Rhabditida</taxon>
        <taxon>Rhabditina</taxon>
        <taxon>Rhabditomorpha</taxon>
        <taxon>Rhabditoidea</taxon>
        <taxon>Rhabditidae</taxon>
        <taxon>Peloderinae</taxon>
        <taxon>Caenorhabditis</taxon>
    </lineage>
</organism>
<dbReference type="PANTHER" id="PTHR21523">
    <property type="match status" value="1"/>
</dbReference>
<dbReference type="AGR" id="WB:WBGene00008277"/>
<dbReference type="PaxDb" id="6239-C53B4.8a"/>
<dbReference type="PhylomeDB" id="G5EG70"/>
<dbReference type="RefSeq" id="NP_001040930.2">
    <property type="nucleotide sequence ID" value="NM_001047465.4"/>
</dbReference>
<proteinExistence type="predicted"/>
<dbReference type="KEGG" id="cel:CELE_C53B4.8"/>
<name>G5EG70_CAEEL</name>
<reference evidence="2 3" key="1">
    <citation type="journal article" date="1998" name="Science">
        <title>Genome sequence of the nematode C. elegans: a platform for investigating biology.</title>
        <authorList>
            <consortium name="The C. elegans sequencing consortium"/>
            <person name="Sulson J.E."/>
            <person name="Waterston R."/>
        </authorList>
    </citation>
    <scope>NUCLEOTIDE SEQUENCE [LARGE SCALE GENOMIC DNA]</scope>
    <source>
        <strain evidence="2 3">Bristol N2</strain>
    </source>
</reference>
<dbReference type="AlphaFoldDB" id="G5EG70"/>
<evidence type="ECO:0000313" key="4">
    <source>
        <dbReference type="WormBase" id="C53B4.8"/>
    </source>
</evidence>
<evidence type="ECO:0000256" key="1">
    <source>
        <dbReference type="SAM" id="SignalP"/>
    </source>
</evidence>
<keyword evidence="3" id="KW-1185">Reference proteome</keyword>
<dbReference type="CTD" id="177718"/>
<accession>G5EG70</accession>
<evidence type="ECO:0000313" key="3">
    <source>
        <dbReference type="Proteomes" id="UP000001940"/>
    </source>
</evidence>
<dbReference type="GeneID" id="177718"/>
<sequence length="704" mass="79923">MKLFIRILLCTFILFCYLLQDSACVSSSKLSAMDKMKMDSKEVDKLQQLHYGWYIQAVSSLLGSVGKQMYMKMKKPQRRAFVACLDSIPKEYDVKSGAQCLVNAFDGKLENYYGEAALDSKLDFIDKQEIFPIGKLDVKKIKRFKVKKRLIKLEAQRKARKKINGIQIEKIKLLKFRKQRRRHFASQYKMTPKMIEKMNKINSMKYQKRRKKRVKRNVLSLYSNKEAIEEAKRVDNLEGVYYKPKNYAKMPDLKENKKSSVQEFTKMIRELAHIKPTKNMTSSYSNLKKLQHAVFGAREKNKFKNRMLDMVIGINHPLRRMKSFSDRVKDITPDGMIDENVYGLVDAVHKHNKDANANFLSPRFMPIMPEKLNTKRQLLSPDIFPLYRDESDNSILPLPNVMEKVGFEEKDRDDILELIMDMTGVNSVVDDTLNMVNGLRRNGLDTDLVDMTSLIDQAYSTLSASLTNSQNLDFVNKKFTFMNKNQMETLYGERGIYNTSVSDLPFDIHEIDELTEKQKEESIRLTIRELAKGNGAQGHGATGKRAKRQVISLFGGTYQIVFLNPTVFSPQAFAPTINKLSVLGPLVISPQLFCPSVLSPLLMSLPVISPQVGNPLIFSPYVLGPNVLSAAVFNAYVFSPYVLSPNVINPYVMSPLILSPFVLCPDVLSPTVLSGVVLSPSVLSPSIFTDSALAANILSPTFLS</sequence>
<keyword evidence="1" id="KW-0732">Signal</keyword>
<dbReference type="PANTHER" id="PTHR21523:SF46">
    <property type="entry name" value="MLT-TEN (MLT-10) RELATED"/>
    <property type="match status" value="1"/>
</dbReference>
<dbReference type="HOGENOM" id="CLU_010461_1_0_1"/>
<protein>
    <submittedName>
        <fullName evidence="2">MLt-TeN (Mlt-10) related</fullName>
    </submittedName>
</protein>
<dbReference type="FunCoup" id="G5EG70">
    <property type="interactions" value="412"/>
</dbReference>
<dbReference type="STRING" id="6239.C53B4.8.1"/>
<dbReference type="InterPro" id="IPR006954">
    <property type="entry name" value="Mlt-10-like"/>
</dbReference>